<gene>
    <name evidence="4" type="ORF">SAMN05216180_0652</name>
</gene>
<evidence type="ECO:0000259" key="3">
    <source>
        <dbReference type="Pfam" id="PF00294"/>
    </source>
</evidence>
<dbReference type="RefSeq" id="WP_092751578.1">
    <property type="nucleotide sequence ID" value="NZ_FOCG01000001.1"/>
</dbReference>
<proteinExistence type="predicted"/>
<dbReference type="InterPro" id="IPR002173">
    <property type="entry name" value="Carboh/pur_kinase_PfkB_CS"/>
</dbReference>
<dbReference type="Gene3D" id="1.10.10.10">
    <property type="entry name" value="Winged helix-like DNA-binding domain superfamily/Winged helix DNA-binding domain"/>
    <property type="match status" value="1"/>
</dbReference>
<evidence type="ECO:0000256" key="2">
    <source>
        <dbReference type="ARBA" id="ARBA00022777"/>
    </source>
</evidence>
<dbReference type="OrthoDB" id="9806249at2"/>
<accession>A0A1H7ZH86</accession>
<dbReference type="CDD" id="cd01941">
    <property type="entry name" value="YeiC_kinase_like"/>
    <property type="match status" value="1"/>
</dbReference>
<name>A0A1H7ZH86_9FIRM</name>
<dbReference type="PROSITE" id="PS00583">
    <property type="entry name" value="PFKB_KINASES_1"/>
    <property type="match status" value="1"/>
</dbReference>
<dbReference type="PANTHER" id="PTHR10584:SF166">
    <property type="entry name" value="RIBOKINASE"/>
    <property type="match status" value="1"/>
</dbReference>
<dbReference type="Gene3D" id="3.40.1190.20">
    <property type="match status" value="1"/>
</dbReference>
<dbReference type="InterPro" id="IPR011611">
    <property type="entry name" value="PfkB_dom"/>
</dbReference>
<evidence type="ECO:0000313" key="4">
    <source>
        <dbReference type="EMBL" id="SEM57354.1"/>
    </source>
</evidence>
<dbReference type="Proteomes" id="UP000199158">
    <property type="component" value="Unassembled WGS sequence"/>
</dbReference>
<dbReference type="PANTHER" id="PTHR10584">
    <property type="entry name" value="SUGAR KINASE"/>
    <property type="match status" value="1"/>
</dbReference>
<dbReference type="PROSITE" id="PS00584">
    <property type="entry name" value="PFKB_KINASES_2"/>
    <property type="match status" value="1"/>
</dbReference>
<dbReference type="Pfam" id="PF00294">
    <property type="entry name" value="PfkB"/>
    <property type="match status" value="1"/>
</dbReference>
<keyword evidence="5" id="KW-1185">Reference proteome</keyword>
<protein>
    <submittedName>
        <fullName evidence="4">Pseudouridine kinase</fullName>
    </submittedName>
</protein>
<dbReference type="STRING" id="474960.SAMN05216180_0652"/>
<evidence type="ECO:0000256" key="1">
    <source>
        <dbReference type="ARBA" id="ARBA00022679"/>
    </source>
</evidence>
<dbReference type="InterPro" id="IPR029056">
    <property type="entry name" value="Ribokinase-like"/>
</dbReference>
<sequence>MTERERQLLNWIEENPLISQQELAQRAGITRSSVAVHISNLMKKGLIQGKGYIVQTSPYVVVVGGANIDIYGYPNAPLIPRDSNPGTVSMALGGVGRNIAHNLSLLGENVKMITAVGEDLYAQQIARSCRELGIDLTNSLTIPNEATSTYLFISNHMGDMELAISDMDIYKHITPEYLLRKIDVIRNARICVADTNAPQKTLEYLAENCGCPLFVDTVSTVKATKLQGILDKIHTIKPNRLEAELLTGIAITDNHSLKKAAQHFIKLGVKQVFISLGAEGVYCADKTTSVHLPCYPSEVVNTTGAGDSFLAALAWGYLNGLSLEDSARAGLAASSICVASKETISPHISTENILSVMNQ</sequence>
<dbReference type="EMBL" id="FOCG01000001">
    <property type="protein sequence ID" value="SEM57354.1"/>
    <property type="molecule type" value="Genomic_DNA"/>
</dbReference>
<keyword evidence="1" id="KW-0808">Transferase</keyword>
<dbReference type="Pfam" id="PF13412">
    <property type="entry name" value="HTH_24"/>
    <property type="match status" value="1"/>
</dbReference>
<dbReference type="SUPFAM" id="SSF53613">
    <property type="entry name" value="Ribokinase-like"/>
    <property type="match status" value="1"/>
</dbReference>
<organism evidence="4 5">
    <name type="scientific">Hydrogenoanaerobacterium saccharovorans</name>
    <dbReference type="NCBI Taxonomy" id="474960"/>
    <lineage>
        <taxon>Bacteria</taxon>
        <taxon>Bacillati</taxon>
        <taxon>Bacillota</taxon>
        <taxon>Clostridia</taxon>
        <taxon>Eubacteriales</taxon>
        <taxon>Oscillospiraceae</taxon>
        <taxon>Hydrogenoanaerobacterium</taxon>
    </lineage>
</organism>
<reference evidence="4 5" key="1">
    <citation type="submission" date="2016-10" db="EMBL/GenBank/DDBJ databases">
        <authorList>
            <person name="de Groot N.N."/>
        </authorList>
    </citation>
    <scope>NUCLEOTIDE SEQUENCE [LARGE SCALE GENOMIC DNA]</scope>
    <source>
        <strain evidence="4 5">CGMCC 1.5070</strain>
    </source>
</reference>
<dbReference type="SUPFAM" id="SSF46785">
    <property type="entry name" value="Winged helix' DNA-binding domain"/>
    <property type="match status" value="1"/>
</dbReference>
<evidence type="ECO:0000313" key="5">
    <source>
        <dbReference type="Proteomes" id="UP000199158"/>
    </source>
</evidence>
<feature type="domain" description="Carbohydrate kinase PfkB" evidence="3">
    <location>
        <begin position="59"/>
        <end position="346"/>
    </location>
</feature>
<dbReference type="InterPro" id="IPR036390">
    <property type="entry name" value="WH_DNA-bd_sf"/>
</dbReference>
<keyword evidence="2 4" id="KW-0418">Kinase</keyword>
<dbReference type="AlphaFoldDB" id="A0A1H7ZH86"/>
<dbReference type="GO" id="GO:0016301">
    <property type="term" value="F:kinase activity"/>
    <property type="evidence" value="ECO:0007669"/>
    <property type="project" value="UniProtKB-KW"/>
</dbReference>
<dbReference type="InterPro" id="IPR036388">
    <property type="entry name" value="WH-like_DNA-bd_sf"/>
</dbReference>